<feature type="region of interest" description="Disordered" evidence="1">
    <location>
        <begin position="1"/>
        <end position="58"/>
    </location>
</feature>
<evidence type="ECO:0000313" key="3">
    <source>
        <dbReference type="Proteomes" id="UP000823388"/>
    </source>
</evidence>
<dbReference type="SUPFAM" id="SSF101941">
    <property type="entry name" value="NAC domain"/>
    <property type="match status" value="1"/>
</dbReference>
<organism evidence="2 3">
    <name type="scientific">Panicum virgatum</name>
    <name type="common">Blackwell switchgrass</name>
    <dbReference type="NCBI Taxonomy" id="38727"/>
    <lineage>
        <taxon>Eukaryota</taxon>
        <taxon>Viridiplantae</taxon>
        <taxon>Streptophyta</taxon>
        <taxon>Embryophyta</taxon>
        <taxon>Tracheophyta</taxon>
        <taxon>Spermatophyta</taxon>
        <taxon>Magnoliopsida</taxon>
        <taxon>Liliopsida</taxon>
        <taxon>Poales</taxon>
        <taxon>Poaceae</taxon>
        <taxon>PACMAD clade</taxon>
        <taxon>Panicoideae</taxon>
        <taxon>Panicodae</taxon>
        <taxon>Paniceae</taxon>
        <taxon>Panicinae</taxon>
        <taxon>Panicum</taxon>
        <taxon>Panicum sect. Hiantes</taxon>
    </lineage>
</organism>
<dbReference type="InterPro" id="IPR036093">
    <property type="entry name" value="NAC_dom_sf"/>
</dbReference>
<dbReference type="Proteomes" id="UP000823388">
    <property type="component" value="Chromosome 5K"/>
</dbReference>
<dbReference type="GO" id="GO:0006355">
    <property type="term" value="P:regulation of DNA-templated transcription"/>
    <property type="evidence" value="ECO:0007669"/>
    <property type="project" value="InterPro"/>
</dbReference>
<evidence type="ECO:0000313" key="2">
    <source>
        <dbReference type="EMBL" id="KAG2599764.1"/>
    </source>
</evidence>
<accession>A0A8T0SRC3</accession>
<comment type="caution">
    <text evidence="2">The sequence shown here is derived from an EMBL/GenBank/DDBJ whole genome shotgun (WGS) entry which is preliminary data.</text>
</comment>
<dbReference type="GO" id="GO:0003677">
    <property type="term" value="F:DNA binding"/>
    <property type="evidence" value="ECO:0007669"/>
    <property type="project" value="InterPro"/>
</dbReference>
<feature type="region of interest" description="Disordered" evidence="1">
    <location>
        <begin position="232"/>
        <end position="259"/>
    </location>
</feature>
<gene>
    <name evidence="2" type="ORF">PVAP13_5KG432500</name>
</gene>
<feature type="compositionally biased region" description="Acidic residues" evidence="1">
    <location>
        <begin position="236"/>
        <end position="250"/>
    </location>
</feature>
<feature type="compositionally biased region" description="Basic and acidic residues" evidence="1">
    <location>
        <begin position="27"/>
        <end position="40"/>
    </location>
</feature>
<reference evidence="2" key="1">
    <citation type="submission" date="2020-05" db="EMBL/GenBank/DDBJ databases">
        <title>WGS assembly of Panicum virgatum.</title>
        <authorList>
            <person name="Lovell J.T."/>
            <person name="Jenkins J."/>
            <person name="Shu S."/>
            <person name="Juenger T.E."/>
            <person name="Schmutz J."/>
        </authorList>
    </citation>
    <scope>NUCLEOTIDE SEQUENCE</scope>
    <source>
        <strain evidence="2">AP13</strain>
    </source>
</reference>
<feature type="compositionally biased region" description="Low complexity" evidence="1">
    <location>
        <begin position="1"/>
        <end position="18"/>
    </location>
</feature>
<proteinExistence type="predicted"/>
<dbReference type="AlphaFoldDB" id="A0A8T0SRC3"/>
<sequence length="259" mass="27446">MARSPPRAPPAAFASHPSYPELIDSFLRPRDPGRLRREVRLTPTPPAPTNSRAGSCRRPQAMGEEAWYFFTTLKLKGDQKHFTNRAVDTGEGRWNQLSGATASRALQLTSATARVSAGAAMTGELCDGWQGPYAAEKAKAPAEAEDVSAVASSLQKSDAELINSSRRPWVVSGKKMGEFIHEADIYAAGPDRLTTDLTLNSGAAAVSTGRQKSVSESAGAATSLELGLGWGASLDAAEEAETPAEAAEPEDPSKPLHNF</sequence>
<dbReference type="EMBL" id="CM029045">
    <property type="protein sequence ID" value="KAG2599764.1"/>
    <property type="molecule type" value="Genomic_DNA"/>
</dbReference>
<evidence type="ECO:0000256" key="1">
    <source>
        <dbReference type="SAM" id="MobiDB-lite"/>
    </source>
</evidence>
<keyword evidence="3" id="KW-1185">Reference proteome</keyword>
<name>A0A8T0SRC3_PANVG</name>
<protein>
    <submittedName>
        <fullName evidence="2">Uncharacterized protein</fullName>
    </submittedName>
</protein>